<gene>
    <name evidence="1" type="ORF">AVEN_85999_1</name>
</gene>
<dbReference type="Proteomes" id="UP000499080">
    <property type="component" value="Unassembled WGS sequence"/>
</dbReference>
<reference evidence="1 2" key="1">
    <citation type="journal article" date="2019" name="Sci. Rep.">
        <title>Orb-weaving spider Araneus ventricosus genome elucidates the spidroin gene catalogue.</title>
        <authorList>
            <person name="Kono N."/>
            <person name="Nakamura H."/>
            <person name="Ohtoshi R."/>
            <person name="Moran D.A.P."/>
            <person name="Shinohara A."/>
            <person name="Yoshida Y."/>
            <person name="Fujiwara M."/>
            <person name="Mori M."/>
            <person name="Tomita M."/>
            <person name="Arakawa K."/>
        </authorList>
    </citation>
    <scope>NUCLEOTIDE SEQUENCE [LARGE SCALE GENOMIC DNA]</scope>
</reference>
<dbReference type="EMBL" id="BGPR01021670">
    <property type="protein sequence ID" value="GBN87178.1"/>
    <property type="molecule type" value="Genomic_DNA"/>
</dbReference>
<accession>A0A4Y2SFZ8</accession>
<proteinExistence type="predicted"/>
<comment type="caution">
    <text evidence="1">The sequence shown here is derived from an EMBL/GenBank/DDBJ whole genome shotgun (WGS) entry which is preliminary data.</text>
</comment>
<organism evidence="1 2">
    <name type="scientific">Araneus ventricosus</name>
    <name type="common">Orbweaver spider</name>
    <name type="synonym">Epeira ventricosa</name>
    <dbReference type="NCBI Taxonomy" id="182803"/>
    <lineage>
        <taxon>Eukaryota</taxon>
        <taxon>Metazoa</taxon>
        <taxon>Ecdysozoa</taxon>
        <taxon>Arthropoda</taxon>
        <taxon>Chelicerata</taxon>
        <taxon>Arachnida</taxon>
        <taxon>Araneae</taxon>
        <taxon>Araneomorphae</taxon>
        <taxon>Entelegynae</taxon>
        <taxon>Araneoidea</taxon>
        <taxon>Araneidae</taxon>
        <taxon>Araneus</taxon>
    </lineage>
</organism>
<evidence type="ECO:0000313" key="1">
    <source>
        <dbReference type="EMBL" id="GBN87178.1"/>
    </source>
</evidence>
<protein>
    <submittedName>
        <fullName evidence="1">Uncharacterized protein</fullName>
    </submittedName>
</protein>
<evidence type="ECO:0000313" key="2">
    <source>
        <dbReference type="Proteomes" id="UP000499080"/>
    </source>
</evidence>
<keyword evidence="2" id="KW-1185">Reference proteome</keyword>
<sequence>MLMKPLCLPENVKSPLFESHESSCPICMLPSSGNRKVRRQTQVASFGTGFSRDLVFGRLAAVRSCLFLDGIRKMVFKRVRGRRFVLTFEKAVLKLLKQLSLTQ</sequence>
<name>A0A4Y2SFZ8_ARAVE</name>
<dbReference type="AlphaFoldDB" id="A0A4Y2SFZ8"/>